<comment type="subcellular location">
    <subcellularLocation>
        <location evidence="6">Golgi apparatus membrane</location>
        <topology evidence="6">Multi-pass membrane protein</topology>
    </subcellularLocation>
    <subcellularLocation>
        <location evidence="1">Membrane</location>
        <topology evidence="1">Multi-pass membrane protein</topology>
    </subcellularLocation>
</comment>
<dbReference type="Proteomes" id="UP000242381">
    <property type="component" value="Unassembled WGS sequence"/>
</dbReference>
<evidence type="ECO:0000256" key="1">
    <source>
        <dbReference type="ARBA" id="ARBA00004141"/>
    </source>
</evidence>
<reference evidence="9 10" key="1">
    <citation type="journal article" date="2016" name="Proc. Natl. Acad. Sci. U.S.A.">
        <title>Lipid metabolic changes in an early divergent fungus govern the establishment of a mutualistic symbiosis with endobacteria.</title>
        <authorList>
            <person name="Lastovetsky O.A."/>
            <person name="Gaspar M.L."/>
            <person name="Mondo S.J."/>
            <person name="LaButti K.M."/>
            <person name="Sandor L."/>
            <person name="Grigoriev I.V."/>
            <person name="Henry S.A."/>
            <person name="Pawlowska T.E."/>
        </authorList>
    </citation>
    <scope>NUCLEOTIDE SEQUENCE [LARGE SCALE GENOMIC DNA]</scope>
    <source>
        <strain evidence="9 10">ATCC 11559</strain>
    </source>
</reference>
<dbReference type="VEuPathDB" id="FungiDB:BCV72DRAFT_16159"/>
<dbReference type="PANTHER" id="PTHR21236:SF1">
    <property type="entry name" value="PROTEIN YIPF6"/>
    <property type="match status" value="1"/>
</dbReference>
<keyword evidence="4 6" id="KW-1133">Transmembrane helix</keyword>
<evidence type="ECO:0000313" key="9">
    <source>
        <dbReference type="EMBL" id="ORE12568.1"/>
    </source>
</evidence>
<organism evidence="9 10">
    <name type="scientific">Rhizopus microsporus</name>
    <dbReference type="NCBI Taxonomy" id="58291"/>
    <lineage>
        <taxon>Eukaryota</taxon>
        <taxon>Fungi</taxon>
        <taxon>Fungi incertae sedis</taxon>
        <taxon>Mucoromycota</taxon>
        <taxon>Mucoromycotina</taxon>
        <taxon>Mucoromycetes</taxon>
        <taxon>Mucorales</taxon>
        <taxon>Mucorineae</taxon>
        <taxon>Rhizopodaceae</taxon>
        <taxon>Rhizopus</taxon>
    </lineage>
</organism>
<feature type="transmembrane region" description="Helical" evidence="6">
    <location>
        <begin position="196"/>
        <end position="215"/>
    </location>
</feature>
<feature type="compositionally biased region" description="Polar residues" evidence="7">
    <location>
        <begin position="33"/>
        <end position="56"/>
    </location>
</feature>
<evidence type="ECO:0000256" key="6">
    <source>
        <dbReference type="RuleBase" id="RU361264"/>
    </source>
</evidence>
<feature type="transmembrane region" description="Helical" evidence="6">
    <location>
        <begin position="137"/>
        <end position="159"/>
    </location>
</feature>
<dbReference type="InterPro" id="IPR006977">
    <property type="entry name" value="Yip1_dom"/>
</dbReference>
<dbReference type="GO" id="GO:0005802">
    <property type="term" value="C:trans-Golgi network"/>
    <property type="evidence" value="ECO:0007669"/>
    <property type="project" value="TreeGrafter"/>
</dbReference>
<dbReference type="GO" id="GO:0006888">
    <property type="term" value="P:endoplasmic reticulum to Golgi vesicle-mediated transport"/>
    <property type="evidence" value="ECO:0007669"/>
    <property type="project" value="InterPro"/>
</dbReference>
<sequence>MLSSSISPTEGQLHNPFDDEASVALIEPDIDLTGQSTTKPTEPQKASPTVTGNIGSINNISQQQQQQQQYEDTLDEPVSVTIMRDMKKVANKSLQVLHPNGDRHVLRDWDLWGPLIFCLILAIVLSVEAPKEQAMPIFTGVFVIVWAGAAVVTVNAQLLGGAVSFFQSVCVIGYCLFPIVASAIVAVFVKFIWIRLPIAIVSFAWSTYASVGFMSETQVHLQNRRALAVYPLFLFYFVITWLVLIS</sequence>
<evidence type="ECO:0000259" key="8">
    <source>
        <dbReference type="Pfam" id="PF04893"/>
    </source>
</evidence>
<dbReference type="OMA" id="IKFYHVL"/>
<evidence type="ECO:0000256" key="4">
    <source>
        <dbReference type="ARBA" id="ARBA00022989"/>
    </source>
</evidence>
<feature type="domain" description="Yip1" evidence="8">
    <location>
        <begin position="103"/>
        <end position="242"/>
    </location>
</feature>
<feature type="region of interest" description="Disordered" evidence="7">
    <location>
        <begin position="1"/>
        <end position="56"/>
    </location>
</feature>
<protein>
    <recommendedName>
        <fullName evidence="6">Protein YIP</fullName>
    </recommendedName>
</protein>
<feature type="transmembrane region" description="Helical" evidence="6">
    <location>
        <begin position="227"/>
        <end position="245"/>
    </location>
</feature>
<evidence type="ECO:0000256" key="3">
    <source>
        <dbReference type="ARBA" id="ARBA00022692"/>
    </source>
</evidence>
<dbReference type="GO" id="GO:0000139">
    <property type="term" value="C:Golgi membrane"/>
    <property type="evidence" value="ECO:0007669"/>
    <property type="project" value="UniProtKB-SubCell"/>
</dbReference>
<evidence type="ECO:0000313" key="10">
    <source>
        <dbReference type="Proteomes" id="UP000242381"/>
    </source>
</evidence>
<dbReference type="PANTHER" id="PTHR21236">
    <property type="entry name" value="GOLGI MEMBRANE PROTEIN YIP1"/>
    <property type="match status" value="1"/>
</dbReference>
<feature type="compositionally biased region" description="Polar residues" evidence="7">
    <location>
        <begin position="1"/>
        <end position="12"/>
    </location>
</feature>
<comment type="similarity">
    <text evidence="2 6">Belongs to the YIP1 family.</text>
</comment>
<feature type="transmembrane region" description="Helical" evidence="6">
    <location>
        <begin position="111"/>
        <end position="130"/>
    </location>
</feature>
<keyword evidence="5 6" id="KW-0472">Membrane</keyword>
<feature type="transmembrane region" description="Helical" evidence="6">
    <location>
        <begin position="165"/>
        <end position="189"/>
    </location>
</feature>
<dbReference type="AlphaFoldDB" id="A0A1X0RKY6"/>
<keyword evidence="3 6" id="KW-0812">Transmembrane</keyword>
<gene>
    <name evidence="9" type="ORF">BCV71DRAFT_190815</name>
</gene>
<proteinExistence type="inferred from homology"/>
<name>A0A1X0RKY6_RHIZD</name>
<evidence type="ECO:0000256" key="2">
    <source>
        <dbReference type="ARBA" id="ARBA00010596"/>
    </source>
</evidence>
<dbReference type="InterPro" id="IPR045231">
    <property type="entry name" value="Yip1/4-like"/>
</dbReference>
<accession>A0A1X0RKY6</accession>
<evidence type="ECO:0000256" key="7">
    <source>
        <dbReference type="SAM" id="MobiDB-lite"/>
    </source>
</evidence>
<evidence type="ECO:0000256" key="5">
    <source>
        <dbReference type="ARBA" id="ARBA00023136"/>
    </source>
</evidence>
<dbReference type="Pfam" id="PF04893">
    <property type="entry name" value="Yip1"/>
    <property type="match status" value="1"/>
</dbReference>
<dbReference type="EMBL" id="KV921641">
    <property type="protein sequence ID" value="ORE12568.1"/>
    <property type="molecule type" value="Genomic_DNA"/>
</dbReference>